<evidence type="ECO:0000256" key="4">
    <source>
        <dbReference type="PIRSR" id="PIRSR639383-2"/>
    </source>
</evidence>
<dbReference type="InterPro" id="IPR051884">
    <property type="entry name" value="Bis(5'-adenosyl)-TPase_reg"/>
</dbReference>
<feature type="compositionally biased region" description="Polar residues" evidence="8">
    <location>
        <begin position="115"/>
        <end position="140"/>
    </location>
</feature>
<keyword evidence="1 7" id="KW-0547">Nucleotide-binding</keyword>
<comment type="catalytic activity">
    <reaction evidence="7">
        <text>P(1),P(3)-bis(5'-adenosyl) triphosphate + H2O = AMP + ADP + 2 H(+)</text>
        <dbReference type="Rhea" id="RHEA:13893"/>
        <dbReference type="ChEBI" id="CHEBI:15377"/>
        <dbReference type="ChEBI" id="CHEBI:15378"/>
        <dbReference type="ChEBI" id="CHEBI:58529"/>
        <dbReference type="ChEBI" id="CHEBI:456215"/>
        <dbReference type="ChEBI" id="CHEBI:456216"/>
        <dbReference type="EC" id="3.6.1.29"/>
    </reaction>
</comment>
<feature type="domain" description="HIT" evidence="9">
    <location>
        <begin position="27"/>
        <end position="187"/>
    </location>
</feature>
<dbReference type="PANTHER" id="PTHR46243:SF1">
    <property type="entry name" value="BIS(5'-ADENOSYL)-TRIPHOSPHATASE"/>
    <property type="match status" value="1"/>
</dbReference>
<feature type="binding site" evidence="4">
    <location>
        <begin position="167"/>
        <end position="170"/>
    </location>
    <ligand>
        <name>substrate</name>
    </ligand>
</feature>
<organism evidence="10 11">
    <name type="scientific">Anthostomella pinea</name>
    <dbReference type="NCBI Taxonomy" id="933095"/>
    <lineage>
        <taxon>Eukaryota</taxon>
        <taxon>Fungi</taxon>
        <taxon>Dikarya</taxon>
        <taxon>Ascomycota</taxon>
        <taxon>Pezizomycotina</taxon>
        <taxon>Sordariomycetes</taxon>
        <taxon>Xylariomycetidae</taxon>
        <taxon>Xylariales</taxon>
        <taxon>Xylariaceae</taxon>
        <taxon>Anthostomella</taxon>
    </lineage>
</organism>
<dbReference type="Proteomes" id="UP001295740">
    <property type="component" value="Unassembled WGS sequence"/>
</dbReference>
<dbReference type="InterPro" id="IPR036265">
    <property type="entry name" value="HIT-like_sf"/>
</dbReference>
<dbReference type="CDD" id="cd01275">
    <property type="entry name" value="FHIT"/>
    <property type="match status" value="1"/>
</dbReference>
<evidence type="ECO:0000256" key="5">
    <source>
        <dbReference type="PIRSR" id="PIRSR639383-3"/>
    </source>
</evidence>
<name>A0AAI8VBR3_9PEZI</name>
<dbReference type="InterPro" id="IPR019808">
    <property type="entry name" value="Histidine_triad_CS"/>
</dbReference>
<dbReference type="GO" id="GO:0047710">
    <property type="term" value="F:bis(5'-adenosyl)-triphosphatase activity"/>
    <property type="evidence" value="ECO:0007669"/>
    <property type="project" value="UniProtKB-UniRule"/>
</dbReference>
<dbReference type="PROSITE" id="PS00892">
    <property type="entry name" value="HIT_1"/>
    <property type="match status" value="1"/>
</dbReference>
<dbReference type="Pfam" id="PF01230">
    <property type="entry name" value="HIT"/>
    <property type="match status" value="1"/>
</dbReference>
<dbReference type="PANTHER" id="PTHR46243">
    <property type="entry name" value="BIS(5'-ADENOSYL)-TRIPHOSPHATASE"/>
    <property type="match status" value="1"/>
</dbReference>
<dbReference type="GO" id="GO:0000166">
    <property type="term" value="F:nucleotide binding"/>
    <property type="evidence" value="ECO:0007669"/>
    <property type="project" value="UniProtKB-KW"/>
</dbReference>
<evidence type="ECO:0000256" key="3">
    <source>
        <dbReference type="PIRSR" id="PIRSR639383-1"/>
    </source>
</evidence>
<feature type="site" description="Important for induction of apoptosis" evidence="5">
    <location>
        <position position="197"/>
    </location>
</feature>
<comment type="cofactor">
    <cofactor evidence="7">
        <name>Mn(2+)</name>
        <dbReference type="ChEBI" id="CHEBI:29035"/>
    </cofactor>
</comment>
<evidence type="ECO:0000259" key="9">
    <source>
        <dbReference type="PROSITE" id="PS51084"/>
    </source>
</evidence>
<dbReference type="InterPro" id="IPR011146">
    <property type="entry name" value="HIT-like"/>
</dbReference>
<evidence type="ECO:0000313" key="10">
    <source>
        <dbReference type="EMBL" id="CAJ2502059.1"/>
    </source>
</evidence>
<dbReference type="PROSITE" id="PS51084">
    <property type="entry name" value="HIT_2"/>
    <property type="match status" value="1"/>
</dbReference>
<dbReference type="AlphaFoldDB" id="A0AAI8VBR3"/>
<feature type="active site" description="Tele-AMP-histidine intermediate" evidence="3">
    <location>
        <position position="174"/>
    </location>
</feature>
<dbReference type="EMBL" id="CAUWAG010000003">
    <property type="protein sequence ID" value="CAJ2502059.1"/>
    <property type="molecule type" value="Genomic_DNA"/>
</dbReference>
<feature type="binding site" evidence="4">
    <location>
        <position position="52"/>
    </location>
    <ligand>
        <name>substrate</name>
    </ligand>
</feature>
<feature type="binding site" evidence="4">
    <location>
        <position position="161"/>
    </location>
    <ligand>
        <name>substrate</name>
    </ligand>
</feature>
<evidence type="ECO:0000256" key="2">
    <source>
        <dbReference type="ARBA" id="ARBA00022801"/>
    </source>
</evidence>
<evidence type="ECO:0000313" key="11">
    <source>
        <dbReference type="Proteomes" id="UP001295740"/>
    </source>
</evidence>
<feature type="short sequence motif" description="Histidine triad motif" evidence="6">
    <location>
        <begin position="172"/>
        <end position="176"/>
    </location>
</feature>
<feature type="binding site" evidence="4">
    <location>
        <position position="176"/>
    </location>
    <ligand>
        <name>substrate</name>
    </ligand>
</feature>
<feature type="region of interest" description="Disordered" evidence="8">
    <location>
        <begin position="115"/>
        <end position="152"/>
    </location>
</feature>
<keyword evidence="2 7" id="KW-0378">Hydrolase</keyword>
<comment type="caution">
    <text evidence="10">The sequence shown here is derived from an EMBL/GenBank/DDBJ whole genome shotgun (WGS) entry which is preliminary data.</text>
</comment>
<evidence type="ECO:0000256" key="7">
    <source>
        <dbReference type="RuleBase" id="RU366076"/>
    </source>
</evidence>
<sequence>MIRKGGAIALNPFTKAYKRKMSTRPTGPLHFGPFEVTSQVFLTTTHSFALVNLKPLLPGHVLVCPQRPHRRLTDLSPPELTDLFGAVQRVQHMLARHYFTATQVRAINGSSDTATATAIPQQQGSSKNAIANTNENSDVASDSKRTTAAPPEAGSFNIAIQDGSEAGQTVPHVHVHVIPRIRGATSKDDSGPGDEIYELMAAEEGNVGGALWDRTQETMKQRPRPGGAFPHIEDQARMARSVEEMEAEADLFRSVLQGMEMEEYVTR</sequence>
<dbReference type="SUPFAM" id="SSF54197">
    <property type="entry name" value="HIT-like"/>
    <property type="match status" value="1"/>
</dbReference>
<dbReference type="InterPro" id="IPR039383">
    <property type="entry name" value="FHIT"/>
</dbReference>
<evidence type="ECO:0000256" key="8">
    <source>
        <dbReference type="SAM" id="MobiDB-lite"/>
    </source>
</evidence>
<evidence type="ECO:0000256" key="1">
    <source>
        <dbReference type="ARBA" id="ARBA00022741"/>
    </source>
</evidence>
<gene>
    <name evidence="10" type="ORF">KHLLAP_LOCUS2527</name>
</gene>
<dbReference type="EC" id="3.6.1.29" evidence="7"/>
<protein>
    <recommendedName>
        <fullName evidence="7">Bis(5'-adenosyl)-triphosphatase</fullName>
        <ecNumber evidence="7">3.6.1.29</ecNumber>
    </recommendedName>
</protein>
<proteinExistence type="predicted"/>
<reference evidence="10" key="1">
    <citation type="submission" date="2023-10" db="EMBL/GenBank/DDBJ databases">
        <authorList>
            <person name="Hackl T."/>
        </authorList>
    </citation>
    <scope>NUCLEOTIDE SEQUENCE</scope>
</reference>
<keyword evidence="11" id="KW-1185">Reference proteome</keyword>
<evidence type="ECO:0000256" key="6">
    <source>
        <dbReference type="PROSITE-ProRule" id="PRU00464"/>
    </source>
</evidence>
<accession>A0AAI8VBR3</accession>
<dbReference type="Gene3D" id="3.30.428.10">
    <property type="entry name" value="HIT-like"/>
    <property type="match status" value="1"/>
</dbReference>